<feature type="non-terminal residue" evidence="1">
    <location>
        <position position="219"/>
    </location>
</feature>
<dbReference type="EMBL" id="CAUYUJ010000601">
    <property type="protein sequence ID" value="CAK0791512.1"/>
    <property type="molecule type" value="Genomic_DNA"/>
</dbReference>
<comment type="caution">
    <text evidence="1">The sequence shown here is derived from an EMBL/GenBank/DDBJ whole genome shotgun (WGS) entry which is preliminary data.</text>
</comment>
<accession>A0ABN9PGE7</accession>
<reference evidence="1" key="1">
    <citation type="submission" date="2023-10" db="EMBL/GenBank/DDBJ databases">
        <authorList>
            <person name="Chen Y."/>
            <person name="Shah S."/>
            <person name="Dougan E. K."/>
            <person name="Thang M."/>
            <person name="Chan C."/>
        </authorList>
    </citation>
    <scope>NUCLEOTIDE SEQUENCE [LARGE SCALE GENOMIC DNA]</scope>
</reference>
<proteinExistence type="predicted"/>
<name>A0ABN9PGE7_9DINO</name>
<keyword evidence="2" id="KW-1185">Reference proteome</keyword>
<gene>
    <name evidence="1" type="ORF">PCOR1329_LOCUS2387</name>
</gene>
<evidence type="ECO:0000313" key="1">
    <source>
        <dbReference type="EMBL" id="CAK0791512.1"/>
    </source>
</evidence>
<evidence type="ECO:0000313" key="2">
    <source>
        <dbReference type="Proteomes" id="UP001189429"/>
    </source>
</evidence>
<dbReference type="Proteomes" id="UP001189429">
    <property type="component" value="Unassembled WGS sequence"/>
</dbReference>
<sequence length="219" mass="24465">MLYHELEENFWTPTAMLASDMEANELVTYGEGLTNELLRILSPQRVEDTEQYAAAVPGVIDDSDAEHIEKAVAEKPHDGFDIQAVDPEHPQGTEPFDVEGDDGDDIKKSADEQVVQFAAERAAEPPKQEAIKASEATQEDTVQIEQAVLEKLHDGFRSQAEVNSEVVQEQFDTTSWKYRAGENWLSFGNQSAEIEKAYVQFVAGEGDRHYNMKIDSCTP</sequence>
<protein>
    <submittedName>
        <fullName evidence="1">Uncharacterized protein</fullName>
    </submittedName>
</protein>
<organism evidence="1 2">
    <name type="scientific">Prorocentrum cordatum</name>
    <dbReference type="NCBI Taxonomy" id="2364126"/>
    <lineage>
        <taxon>Eukaryota</taxon>
        <taxon>Sar</taxon>
        <taxon>Alveolata</taxon>
        <taxon>Dinophyceae</taxon>
        <taxon>Prorocentrales</taxon>
        <taxon>Prorocentraceae</taxon>
        <taxon>Prorocentrum</taxon>
    </lineage>
</organism>